<evidence type="ECO:0000313" key="2">
    <source>
        <dbReference type="Proteomes" id="UP001164250"/>
    </source>
</evidence>
<name>A0ACC1BBV0_9ROSI</name>
<proteinExistence type="predicted"/>
<comment type="caution">
    <text evidence="1">The sequence shown here is derived from an EMBL/GenBank/DDBJ whole genome shotgun (WGS) entry which is preliminary data.</text>
</comment>
<evidence type="ECO:0000313" key="1">
    <source>
        <dbReference type="EMBL" id="KAJ0096415.1"/>
    </source>
</evidence>
<protein>
    <submittedName>
        <fullName evidence="1">Uncharacterized protein</fullName>
    </submittedName>
</protein>
<organism evidence="1 2">
    <name type="scientific">Pistacia atlantica</name>
    <dbReference type="NCBI Taxonomy" id="434234"/>
    <lineage>
        <taxon>Eukaryota</taxon>
        <taxon>Viridiplantae</taxon>
        <taxon>Streptophyta</taxon>
        <taxon>Embryophyta</taxon>
        <taxon>Tracheophyta</taxon>
        <taxon>Spermatophyta</taxon>
        <taxon>Magnoliopsida</taxon>
        <taxon>eudicotyledons</taxon>
        <taxon>Gunneridae</taxon>
        <taxon>Pentapetalae</taxon>
        <taxon>rosids</taxon>
        <taxon>malvids</taxon>
        <taxon>Sapindales</taxon>
        <taxon>Anacardiaceae</taxon>
        <taxon>Pistacia</taxon>
    </lineage>
</organism>
<reference evidence="2" key="1">
    <citation type="journal article" date="2023" name="G3 (Bethesda)">
        <title>Genome assembly and association tests identify interacting loci associated with vigor, precocity, and sex in interspecific pistachio rootstocks.</title>
        <authorList>
            <person name="Palmer W."/>
            <person name="Jacygrad E."/>
            <person name="Sagayaradj S."/>
            <person name="Cavanaugh K."/>
            <person name="Han R."/>
            <person name="Bertier L."/>
            <person name="Beede B."/>
            <person name="Kafkas S."/>
            <person name="Golino D."/>
            <person name="Preece J."/>
            <person name="Michelmore R."/>
        </authorList>
    </citation>
    <scope>NUCLEOTIDE SEQUENCE [LARGE SCALE GENOMIC DNA]</scope>
</reference>
<gene>
    <name evidence="1" type="ORF">Patl1_28450</name>
</gene>
<dbReference type="EMBL" id="CM047901">
    <property type="protein sequence ID" value="KAJ0096415.1"/>
    <property type="molecule type" value="Genomic_DNA"/>
</dbReference>
<dbReference type="Proteomes" id="UP001164250">
    <property type="component" value="Chromosome 5"/>
</dbReference>
<sequence>MVNMGMLAVVVILLIFANFVAAAQDGRGISNYTQFNSSCNGASCNVSLDDKRGVPSGSNPLHNR</sequence>
<keyword evidence="2" id="KW-1185">Reference proteome</keyword>
<accession>A0ACC1BBV0</accession>